<keyword evidence="2" id="KW-1185">Reference proteome</keyword>
<organism evidence="2 3">
    <name type="scientific">Steinernema glaseri</name>
    <dbReference type="NCBI Taxonomy" id="37863"/>
    <lineage>
        <taxon>Eukaryota</taxon>
        <taxon>Metazoa</taxon>
        <taxon>Ecdysozoa</taxon>
        <taxon>Nematoda</taxon>
        <taxon>Chromadorea</taxon>
        <taxon>Rhabditida</taxon>
        <taxon>Tylenchina</taxon>
        <taxon>Panagrolaimomorpha</taxon>
        <taxon>Strongyloidoidea</taxon>
        <taxon>Steinernematidae</taxon>
        <taxon>Steinernema</taxon>
    </lineage>
</organism>
<feature type="region of interest" description="Disordered" evidence="1">
    <location>
        <begin position="109"/>
        <end position="147"/>
    </location>
</feature>
<name>A0A1I7YHF3_9BILA</name>
<dbReference type="Proteomes" id="UP000095287">
    <property type="component" value="Unplaced"/>
</dbReference>
<dbReference type="WBParaSite" id="L893_g16404.t1">
    <property type="protein sequence ID" value="L893_g16404.t1"/>
    <property type="gene ID" value="L893_g16404"/>
</dbReference>
<sequence length="249" mass="28138">MCKQRLLSKSIRGVICCRKDWNRKTRHDLDNCLTTREEESQELWFLEDVMDWLIKERSTSLNGAASFPRVFGLPSPSPESSPSISATLSSAVLRVLSISANRPLPATRASPAVRLPSAVEKSARARTGRPRRDTRQRDPSGRRRQSESPHFLLLCGLLPESAPRPEAEARDSAENNAKAYRRLSCYPLDPQRDHSRSQRMAAFDLIDNEERSRMRFTSRTVDISVGRSTATVLPEFSSWKGEVVSWKGL</sequence>
<proteinExistence type="predicted"/>
<reference evidence="3" key="1">
    <citation type="submission" date="2016-11" db="UniProtKB">
        <authorList>
            <consortium name="WormBaseParasite"/>
        </authorList>
    </citation>
    <scope>IDENTIFICATION</scope>
</reference>
<dbReference type="AlphaFoldDB" id="A0A1I7YHF3"/>
<evidence type="ECO:0000313" key="2">
    <source>
        <dbReference type="Proteomes" id="UP000095287"/>
    </source>
</evidence>
<accession>A0A1I7YHF3</accession>
<feature type="compositionally biased region" description="Basic and acidic residues" evidence="1">
    <location>
        <begin position="130"/>
        <end position="147"/>
    </location>
</feature>
<evidence type="ECO:0000256" key="1">
    <source>
        <dbReference type="SAM" id="MobiDB-lite"/>
    </source>
</evidence>
<evidence type="ECO:0000313" key="3">
    <source>
        <dbReference type="WBParaSite" id="L893_g16404.t1"/>
    </source>
</evidence>
<protein>
    <submittedName>
        <fullName evidence="3">Uncharacterized protein</fullName>
    </submittedName>
</protein>